<dbReference type="PROSITE" id="PS51318">
    <property type="entry name" value="TAT"/>
    <property type="match status" value="1"/>
</dbReference>
<dbReference type="EC" id="2.7.1.180" evidence="2"/>
<evidence type="ECO:0000256" key="10">
    <source>
        <dbReference type="ARBA" id="ARBA00048540"/>
    </source>
</evidence>
<evidence type="ECO:0000256" key="2">
    <source>
        <dbReference type="ARBA" id="ARBA00011955"/>
    </source>
</evidence>
<evidence type="ECO:0000313" key="12">
    <source>
        <dbReference type="Proteomes" id="UP000184066"/>
    </source>
</evidence>
<dbReference type="EMBL" id="FRDL01000009">
    <property type="protein sequence ID" value="SHN73399.1"/>
    <property type="molecule type" value="Genomic_DNA"/>
</dbReference>
<evidence type="ECO:0000256" key="6">
    <source>
        <dbReference type="ARBA" id="ARBA00022723"/>
    </source>
</evidence>
<evidence type="ECO:0000256" key="7">
    <source>
        <dbReference type="ARBA" id="ARBA00022827"/>
    </source>
</evidence>
<gene>
    <name evidence="11" type="ORF">SAMN05216200_10932</name>
</gene>
<evidence type="ECO:0000313" key="11">
    <source>
        <dbReference type="EMBL" id="SHN73399.1"/>
    </source>
</evidence>
<keyword evidence="4" id="KW-0285">Flavoprotein</keyword>
<accession>A0A1M7TRL2</accession>
<name>A0A1M7TRL2_9RHOB</name>
<evidence type="ECO:0000256" key="3">
    <source>
        <dbReference type="ARBA" id="ARBA00016337"/>
    </source>
</evidence>
<comment type="catalytic activity">
    <reaction evidence="10">
        <text>L-threonyl-[protein] + FAD = FMN-L-threonyl-[protein] + AMP + H(+)</text>
        <dbReference type="Rhea" id="RHEA:36847"/>
        <dbReference type="Rhea" id="RHEA-COMP:11060"/>
        <dbReference type="Rhea" id="RHEA-COMP:11061"/>
        <dbReference type="ChEBI" id="CHEBI:15378"/>
        <dbReference type="ChEBI" id="CHEBI:30013"/>
        <dbReference type="ChEBI" id="CHEBI:57692"/>
        <dbReference type="ChEBI" id="CHEBI:74257"/>
        <dbReference type="ChEBI" id="CHEBI:456215"/>
        <dbReference type="EC" id="2.7.1.180"/>
    </reaction>
</comment>
<keyword evidence="7" id="KW-0274">FAD</keyword>
<keyword evidence="8" id="KW-0460">Magnesium</keyword>
<dbReference type="OrthoDB" id="9778595at2"/>
<dbReference type="Pfam" id="PF02424">
    <property type="entry name" value="ApbE"/>
    <property type="match status" value="1"/>
</dbReference>
<reference evidence="11 12" key="1">
    <citation type="submission" date="2016-12" db="EMBL/GenBank/DDBJ databases">
        <authorList>
            <person name="Song W.-J."/>
            <person name="Kurnit D.M."/>
        </authorList>
    </citation>
    <scope>NUCLEOTIDE SEQUENCE [LARGE SCALE GENOMIC DNA]</scope>
    <source>
        <strain evidence="11 12">CGMCC 1.10808</strain>
    </source>
</reference>
<sequence>MPPAAEPPARGRRFVLIAAGAAAVAAALGPGREGRAGARPLARWRGVALGAEAQILLDHPEPGPLLAAARDELARIEAIFSLHRPDSALARLNREGRLDAPPPELRAALALARRVHALTGGAFDPTVQPLWRLMARSGGRPSAAELAEARARIGLGRVIDDGRALRFAAPGMALTFNGLAQGLAADRVAALLRAAGLRSALIDAGEHRALGARPDGGPWRIGLAPPPGAEGRRAPFALRDAALATSAPAGLLFAPSGPGHILDPRPEGAGPRWAQVSVRAPSAALADALSTALCLMDEAPARAAARAAGAQAWFWRAA</sequence>
<dbReference type="RefSeq" id="WP_072747988.1">
    <property type="nucleotide sequence ID" value="NZ_FOHL01000009.1"/>
</dbReference>
<dbReference type="SUPFAM" id="SSF143631">
    <property type="entry name" value="ApbE-like"/>
    <property type="match status" value="1"/>
</dbReference>
<evidence type="ECO:0000256" key="1">
    <source>
        <dbReference type="ARBA" id="ARBA00001946"/>
    </source>
</evidence>
<dbReference type="InterPro" id="IPR006311">
    <property type="entry name" value="TAT_signal"/>
</dbReference>
<dbReference type="AlphaFoldDB" id="A0A1M7TRL2"/>
<evidence type="ECO:0000256" key="5">
    <source>
        <dbReference type="ARBA" id="ARBA00022679"/>
    </source>
</evidence>
<evidence type="ECO:0000256" key="8">
    <source>
        <dbReference type="ARBA" id="ARBA00022842"/>
    </source>
</evidence>
<keyword evidence="12" id="KW-1185">Reference proteome</keyword>
<dbReference type="PANTHER" id="PTHR30040">
    <property type="entry name" value="THIAMINE BIOSYNTHESIS LIPOPROTEIN APBE"/>
    <property type="match status" value="1"/>
</dbReference>
<keyword evidence="11" id="KW-0449">Lipoprotein</keyword>
<dbReference type="Gene3D" id="3.10.520.10">
    <property type="entry name" value="ApbE-like domains"/>
    <property type="match status" value="1"/>
</dbReference>
<dbReference type="GO" id="GO:0016740">
    <property type="term" value="F:transferase activity"/>
    <property type="evidence" value="ECO:0007669"/>
    <property type="project" value="UniProtKB-KW"/>
</dbReference>
<dbReference type="STRING" id="1189325.SAMN04488119_10990"/>
<comment type="cofactor">
    <cofactor evidence="1">
        <name>Mg(2+)</name>
        <dbReference type="ChEBI" id="CHEBI:18420"/>
    </cofactor>
</comment>
<proteinExistence type="predicted"/>
<dbReference type="PANTHER" id="PTHR30040:SF2">
    <property type="entry name" value="FAD:PROTEIN FMN TRANSFERASE"/>
    <property type="match status" value="1"/>
</dbReference>
<evidence type="ECO:0000256" key="9">
    <source>
        <dbReference type="ARBA" id="ARBA00031306"/>
    </source>
</evidence>
<dbReference type="Proteomes" id="UP000184066">
    <property type="component" value="Unassembled WGS sequence"/>
</dbReference>
<organism evidence="11 12">
    <name type="scientific">Oceanicella actignis</name>
    <dbReference type="NCBI Taxonomy" id="1189325"/>
    <lineage>
        <taxon>Bacteria</taxon>
        <taxon>Pseudomonadati</taxon>
        <taxon>Pseudomonadota</taxon>
        <taxon>Alphaproteobacteria</taxon>
        <taxon>Rhodobacterales</taxon>
        <taxon>Paracoccaceae</taxon>
        <taxon>Oceanicella</taxon>
    </lineage>
</organism>
<protein>
    <recommendedName>
        <fullName evidence="3">FAD:protein FMN transferase</fullName>
        <ecNumber evidence="2">2.7.1.180</ecNumber>
    </recommendedName>
    <alternativeName>
        <fullName evidence="9">Flavin transferase</fullName>
    </alternativeName>
</protein>
<dbReference type="InterPro" id="IPR024932">
    <property type="entry name" value="ApbE"/>
</dbReference>
<dbReference type="GO" id="GO:0046872">
    <property type="term" value="F:metal ion binding"/>
    <property type="evidence" value="ECO:0007669"/>
    <property type="project" value="UniProtKB-KW"/>
</dbReference>
<keyword evidence="6" id="KW-0479">Metal-binding</keyword>
<dbReference type="InterPro" id="IPR003374">
    <property type="entry name" value="ApbE-like_sf"/>
</dbReference>
<keyword evidence="5" id="KW-0808">Transferase</keyword>
<evidence type="ECO:0000256" key="4">
    <source>
        <dbReference type="ARBA" id="ARBA00022630"/>
    </source>
</evidence>